<dbReference type="GO" id="GO:0046983">
    <property type="term" value="F:protein dimerization activity"/>
    <property type="evidence" value="ECO:0007669"/>
    <property type="project" value="InterPro"/>
</dbReference>
<dbReference type="Gene3D" id="6.10.250.540">
    <property type="match status" value="1"/>
</dbReference>
<comment type="subcellular location">
    <subcellularLocation>
        <location evidence="6">Nucleus</location>
    </subcellularLocation>
</comment>
<dbReference type="OrthoDB" id="1743261at2759"/>
<comment type="similarity">
    <text evidence="1 6">Belongs to the E2F/DP family.</text>
</comment>
<evidence type="ECO:0000256" key="5">
    <source>
        <dbReference type="ARBA" id="ARBA00023306"/>
    </source>
</evidence>
<gene>
    <name evidence="9" type="ORF">NCGR_LOCUS47087</name>
</gene>
<evidence type="ECO:0000256" key="7">
    <source>
        <dbReference type="SAM" id="MobiDB-lite"/>
    </source>
</evidence>
<dbReference type="InterPro" id="IPR036388">
    <property type="entry name" value="WH-like_DNA-bd_sf"/>
</dbReference>
<protein>
    <recommendedName>
        <fullName evidence="8">E2F/DP family winged-helix DNA-binding domain-containing protein</fullName>
    </recommendedName>
</protein>
<dbReference type="InterPro" id="IPR003316">
    <property type="entry name" value="E2F_WHTH_DNA-bd_dom"/>
</dbReference>
<dbReference type="Pfam" id="PF02319">
    <property type="entry name" value="WHD_E2F_TDP"/>
    <property type="match status" value="1"/>
</dbReference>
<sequence length="467" mass="51402">MSEGARPAAARKIVKSLQRCARLSLERPPFGAALGDYHQFPRPSPSPAAAAATAATPGGRGEVFDEGIVVRMPLKRKAPYGECDTAESTGLSMASSGFIQGVGSPRMTPISGNTARKYKSKSEYTKAGPQTPTLNAGSPGNPPTPAGSCRFDSSLALLTKKFINLLKEAEDGILDLNSTAETLGVKKRRMYDITNVLQGIGLIEKKLKNRICWKGLDKLGPNLDDDLSVLKTDFENLNLQEQALDEHISKIREKLKGLTEDESNQGWLFLTEDDIKELPCFQNQTLFAIKAPHGSSLEVPNPDVMTGDSLQKRYRIVIRSTTGAIDLYLVSKTEEKMEGELDDAAAPAGHTNVAKHGSIKRPRTKRAWQMSREEEVVLKAQETQKTPDLNPPCHSEGVLRKINPSDVDIHWVCPYLVYLFRLTISKQIVDLAIHGPTTLLQSGADYLLFTDTDVTISDMWRTERILF</sequence>
<dbReference type="InterPro" id="IPR037241">
    <property type="entry name" value="E2F-DP_heterodim"/>
</dbReference>
<dbReference type="GO" id="GO:0090575">
    <property type="term" value="C:RNA polymerase II transcription regulator complex"/>
    <property type="evidence" value="ECO:0007669"/>
    <property type="project" value="TreeGrafter"/>
</dbReference>
<feature type="compositionally biased region" description="Low complexity" evidence="7">
    <location>
        <begin position="47"/>
        <end position="57"/>
    </location>
</feature>
<evidence type="ECO:0000256" key="6">
    <source>
        <dbReference type="RuleBase" id="RU003796"/>
    </source>
</evidence>
<organism evidence="9 10">
    <name type="scientific">Miscanthus lutarioriparius</name>
    <dbReference type="NCBI Taxonomy" id="422564"/>
    <lineage>
        <taxon>Eukaryota</taxon>
        <taxon>Viridiplantae</taxon>
        <taxon>Streptophyta</taxon>
        <taxon>Embryophyta</taxon>
        <taxon>Tracheophyta</taxon>
        <taxon>Spermatophyta</taxon>
        <taxon>Magnoliopsida</taxon>
        <taxon>Liliopsida</taxon>
        <taxon>Poales</taxon>
        <taxon>Poaceae</taxon>
        <taxon>PACMAD clade</taxon>
        <taxon>Panicoideae</taxon>
        <taxon>Andropogonodae</taxon>
        <taxon>Andropogoneae</taxon>
        <taxon>Saccharinae</taxon>
        <taxon>Miscanthus</taxon>
    </lineage>
</organism>
<feature type="domain" description="E2F/DP family winged-helix DNA-binding" evidence="8">
    <location>
        <begin position="150"/>
        <end position="215"/>
    </location>
</feature>
<dbReference type="Gene3D" id="1.10.10.10">
    <property type="entry name" value="Winged helix-like DNA-binding domain superfamily/Winged helix DNA-binding domain"/>
    <property type="match status" value="1"/>
</dbReference>
<dbReference type="InterPro" id="IPR032198">
    <property type="entry name" value="E2F_CC-MB"/>
</dbReference>
<proteinExistence type="inferred from homology"/>
<comment type="caution">
    <text evidence="9">The sequence shown here is derived from an EMBL/GenBank/DDBJ whole genome shotgun (WGS) entry which is preliminary data.</text>
</comment>
<feature type="compositionally biased region" description="Polar residues" evidence="7">
    <location>
        <begin position="128"/>
        <end position="138"/>
    </location>
</feature>
<dbReference type="SUPFAM" id="SSF144074">
    <property type="entry name" value="E2F-DP heterodimerization region"/>
    <property type="match status" value="1"/>
</dbReference>
<dbReference type="InterPro" id="IPR015633">
    <property type="entry name" value="E2F"/>
</dbReference>
<evidence type="ECO:0000256" key="4">
    <source>
        <dbReference type="ARBA" id="ARBA00023163"/>
    </source>
</evidence>
<dbReference type="SUPFAM" id="SSF46785">
    <property type="entry name" value="Winged helix' DNA-binding domain"/>
    <property type="match status" value="1"/>
</dbReference>
<dbReference type="PANTHER" id="PTHR12081:SF82">
    <property type="entry name" value="E2F_DP FAMILY WINGED-HELIX DNA-BINDING DOMAIN-CONTAINING PROTEIN"/>
    <property type="match status" value="1"/>
</dbReference>
<keyword evidence="3 6" id="KW-0238">DNA-binding</keyword>
<name>A0A811R2F2_9POAL</name>
<evidence type="ECO:0000259" key="8">
    <source>
        <dbReference type="SMART" id="SM01372"/>
    </source>
</evidence>
<evidence type="ECO:0000256" key="2">
    <source>
        <dbReference type="ARBA" id="ARBA00023015"/>
    </source>
</evidence>
<keyword evidence="2 6" id="KW-0805">Transcription regulation</keyword>
<keyword evidence="10" id="KW-1185">Reference proteome</keyword>
<keyword evidence="4 6" id="KW-0804">Transcription</keyword>
<evidence type="ECO:0000256" key="3">
    <source>
        <dbReference type="ARBA" id="ARBA00023125"/>
    </source>
</evidence>
<feature type="region of interest" description="Disordered" evidence="7">
    <location>
        <begin position="102"/>
        <end position="148"/>
    </location>
</feature>
<keyword evidence="5" id="KW-0131">Cell cycle</keyword>
<dbReference type="AlphaFoldDB" id="A0A811R2F2"/>
<keyword evidence="6" id="KW-0539">Nucleus</keyword>
<dbReference type="PANTHER" id="PTHR12081">
    <property type="entry name" value="TRANSCRIPTION FACTOR E2F"/>
    <property type="match status" value="1"/>
</dbReference>
<evidence type="ECO:0000313" key="10">
    <source>
        <dbReference type="Proteomes" id="UP000604825"/>
    </source>
</evidence>
<dbReference type="EMBL" id="CAJGYO010000012">
    <property type="protein sequence ID" value="CAD6263782.1"/>
    <property type="molecule type" value="Genomic_DNA"/>
</dbReference>
<dbReference type="GO" id="GO:0000981">
    <property type="term" value="F:DNA-binding transcription factor activity, RNA polymerase II-specific"/>
    <property type="evidence" value="ECO:0007669"/>
    <property type="project" value="TreeGrafter"/>
</dbReference>
<reference evidence="9" key="1">
    <citation type="submission" date="2020-10" db="EMBL/GenBank/DDBJ databases">
        <authorList>
            <person name="Han B."/>
            <person name="Lu T."/>
            <person name="Zhao Q."/>
            <person name="Huang X."/>
            <person name="Zhao Y."/>
        </authorList>
    </citation>
    <scope>NUCLEOTIDE SEQUENCE</scope>
</reference>
<dbReference type="FunFam" id="1.10.10.10:FF:000008">
    <property type="entry name" value="E2F transcription factor 1"/>
    <property type="match status" value="1"/>
</dbReference>
<evidence type="ECO:0000313" key="9">
    <source>
        <dbReference type="EMBL" id="CAD6263782.1"/>
    </source>
</evidence>
<evidence type="ECO:0000256" key="1">
    <source>
        <dbReference type="ARBA" id="ARBA00010940"/>
    </source>
</evidence>
<dbReference type="GO" id="GO:0000978">
    <property type="term" value="F:RNA polymerase II cis-regulatory region sequence-specific DNA binding"/>
    <property type="evidence" value="ECO:0007669"/>
    <property type="project" value="InterPro"/>
</dbReference>
<dbReference type="Proteomes" id="UP000604825">
    <property type="component" value="Unassembled WGS sequence"/>
</dbReference>
<feature type="region of interest" description="Disordered" evidence="7">
    <location>
        <begin position="41"/>
        <end position="61"/>
    </location>
</feature>
<dbReference type="InterPro" id="IPR036390">
    <property type="entry name" value="WH_DNA-bd_sf"/>
</dbReference>
<accession>A0A811R2F2</accession>
<dbReference type="CDD" id="cd14660">
    <property type="entry name" value="E2F_DD"/>
    <property type="match status" value="1"/>
</dbReference>
<dbReference type="SMART" id="SM01372">
    <property type="entry name" value="E2F_TDP"/>
    <property type="match status" value="1"/>
</dbReference>
<dbReference type="Pfam" id="PF16421">
    <property type="entry name" value="E2F_CC-MB"/>
    <property type="match status" value="1"/>
</dbReference>